<protein>
    <recommendedName>
        <fullName evidence="3">Peptidase C51 domain-containing protein</fullName>
    </recommendedName>
</protein>
<dbReference type="NCBIfam" id="TIGR02594">
    <property type="entry name" value="TIGR02594 family protein"/>
    <property type="match status" value="1"/>
</dbReference>
<dbReference type="EMBL" id="LAZR01052566">
    <property type="protein sequence ID" value="KKK82668.1"/>
    <property type="molecule type" value="Genomic_DNA"/>
</dbReference>
<dbReference type="InterPro" id="IPR013423">
    <property type="entry name" value="CHP02594"/>
</dbReference>
<reference evidence="1" key="1">
    <citation type="journal article" date="2015" name="Nature">
        <title>Complex archaea that bridge the gap between prokaryotes and eukaryotes.</title>
        <authorList>
            <person name="Spang A."/>
            <person name="Saw J.H."/>
            <person name="Jorgensen S.L."/>
            <person name="Zaremba-Niedzwiedzka K."/>
            <person name="Martijn J."/>
            <person name="Lind A.E."/>
            <person name="van Eijk R."/>
            <person name="Schleper C."/>
            <person name="Guy L."/>
            <person name="Ettema T.J."/>
        </authorList>
    </citation>
    <scope>NUCLEOTIDE SEQUENCE</scope>
</reference>
<dbReference type="AlphaFoldDB" id="A0A0F8YMM2"/>
<evidence type="ECO:0000313" key="1">
    <source>
        <dbReference type="EMBL" id="KKK82668.1"/>
    </source>
</evidence>
<accession>A0A0F8YMM2</accession>
<comment type="caution">
    <text evidence="1">The sequence shown here is derived from an EMBL/GenBank/DDBJ whole genome shotgun (WGS) entry which is preliminary data.</text>
</comment>
<gene>
    <name evidence="2" type="ORF">LCGC14_2292450</name>
    <name evidence="1" type="ORF">LCGC14_2801090</name>
</gene>
<proteinExistence type="predicted"/>
<evidence type="ECO:0000313" key="2">
    <source>
        <dbReference type="EMBL" id="KKL51744.1"/>
    </source>
</evidence>
<name>A0A0F8YMM2_9ZZZZ</name>
<dbReference type="EMBL" id="LAZR01032142">
    <property type="protein sequence ID" value="KKL51744.1"/>
    <property type="molecule type" value="Genomic_DNA"/>
</dbReference>
<sequence length="156" mass="17313">MQITAYDIAQRFIGCKEVPGMESNPAILAMLKLDDEWPDDDKVPWCSAFTNYVCWLLRLPRSKSLRARSWLEIGRSANLVEAIAGFDVVILKRGHGVQPGPEVIKAPGHVGFFAGHEVRDNETGPGKILILGGNQSDSVSVQAYDERRLLGIRRLI</sequence>
<organism evidence="1">
    <name type="scientific">marine sediment metagenome</name>
    <dbReference type="NCBI Taxonomy" id="412755"/>
    <lineage>
        <taxon>unclassified sequences</taxon>
        <taxon>metagenomes</taxon>
        <taxon>ecological metagenomes</taxon>
    </lineage>
</organism>
<evidence type="ECO:0008006" key="3">
    <source>
        <dbReference type="Google" id="ProtNLM"/>
    </source>
</evidence>